<keyword evidence="3 10" id="KW-0812">Transmembrane</keyword>
<dbReference type="PANTHER" id="PTHR28259">
    <property type="entry name" value="FLUORIDE EXPORT PROTEIN 1-RELATED"/>
    <property type="match status" value="1"/>
</dbReference>
<evidence type="ECO:0000256" key="6">
    <source>
        <dbReference type="ARBA" id="ARBA00023303"/>
    </source>
</evidence>
<keyword evidence="5 10" id="KW-0472">Membrane</keyword>
<dbReference type="OrthoDB" id="9815830at2"/>
<evidence type="ECO:0000256" key="10">
    <source>
        <dbReference type="HAMAP-Rule" id="MF_00454"/>
    </source>
</evidence>
<keyword evidence="10" id="KW-0406">Ion transport</keyword>
<dbReference type="GO" id="GO:0005886">
    <property type="term" value="C:plasma membrane"/>
    <property type="evidence" value="ECO:0007669"/>
    <property type="project" value="UniProtKB-SubCell"/>
</dbReference>
<evidence type="ECO:0000256" key="4">
    <source>
        <dbReference type="ARBA" id="ARBA00022989"/>
    </source>
</evidence>
<evidence type="ECO:0000256" key="2">
    <source>
        <dbReference type="ARBA" id="ARBA00022475"/>
    </source>
</evidence>
<protein>
    <recommendedName>
        <fullName evidence="10">Fluoride-specific ion channel FluC</fullName>
    </recommendedName>
</protein>
<keyword evidence="4 10" id="KW-1133">Transmembrane helix</keyword>
<dbReference type="GO" id="GO:0046872">
    <property type="term" value="F:metal ion binding"/>
    <property type="evidence" value="ECO:0007669"/>
    <property type="project" value="UniProtKB-KW"/>
</dbReference>
<accession>A0A2S7MYZ9</accession>
<comment type="similarity">
    <text evidence="7 10">Belongs to the fluoride channel Fluc/FEX (TC 1.A.43) family.</text>
</comment>
<dbReference type="EMBL" id="PKOZ01000006">
    <property type="protein sequence ID" value="PQD94983.1"/>
    <property type="molecule type" value="Genomic_DNA"/>
</dbReference>
<dbReference type="HAMAP" id="MF_00454">
    <property type="entry name" value="FluC"/>
    <property type="match status" value="1"/>
</dbReference>
<evidence type="ECO:0000256" key="9">
    <source>
        <dbReference type="ARBA" id="ARBA00049940"/>
    </source>
</evidence>
<evidence type="ECO:0000256" key="3">
    <source>
        <dbReference type="ARBA" id="ARBA00022692"/>
    </source>
</evidence>
<keyword evidence="10" id="KW-0915">Sodium</keyword>
<evidence type="ECO:0000256" key="8">
    <source>
        <dbReference type="ARBA" id="ARBA00035585"/>
    </source>
</evidence>
<keyword evidence="2 10" id="KW-1003">Cell membrane</keyword>
<dbReference type="Pfam" id="PF02537">
    <property type="entry name" value="CRCB"/>
    <property type="match status" value="1"/>
</dbReference>
<dbReference type="RefSeq" id="WP_104849688.1">
    <property type="nucleotide sequence ID" value="NZ_PKOZ01000006.1"/>
</dbReference>
<dbReference type="InterPro" id="IPR003691">
    <property type="entry name" value="FluC"/>
</dbReference>
<sequence length="128" mass="13985">MIKNSILVSVGGGIGAILRYGLNQWIPYAVIPWTTLLINVIGSFVLAFLTFSLFQDTRYSKLKLFVGTGLCGGFTTMSTFALETVKLLNTYPAAALLYTMLTLFIGVGMSFAGMAAASQWSRRREVLK</sequence>
<comment type="caution">
    <text evidence="11">The sequence shown here is derived from an EMBL/GenBank/DDBJ whole genome shotgun (WGS) entry which is preliminary data.</text>
</comment>
<keyword evidence="12" id="KW-1185">Reference proteome</keyword>
<evidence type="ECO:0000313" key="12">
    <source>
        <dbReference type="Proteomes" id="UP000239663"/>
    </source>
</evidence>
<feature type="transmembrane region" description="Helical" evidence="10">
    <location>
        <begin position="30"/>
        <end position="52"/>
    </location>
</feature>
<keyword evidence="10" id="KW-0479">Metal-binding</keyword>
<dbReference type="GO" id="GO:0140114">
    <property type="term" value="P:cellular detoxification of fluoride"/>
    <property type="evidence" value="ECO:0007669"/>
    <property type="project" value="UniProtKB-UniRule"/>
</dbReference>
<name>A0A2S7MYZ9_9BACI</name>
<dbReference type="Proteomes" id="UP000239663">
    <property type="component" value="Unassembled WGS sequence"/>
</dbReference>
<organism evidence="11 12">
    <name type="scientific">Pradoshia eiseniae</name>
    <dbReference type="NCBI Taxonomy" id="2064768"/>
    <lineage>
        <taxon>Bacteria</taxon>
        <taxon>Bacillati</taxon>
        <taxon>Bacillota</taxon>
        <taxon>Bacilli</taxon>
        <taxon>Bacillales</taxon>
        <taxon>Bacillaceae</taxon>
        <taxon>Pradoshia</taxon>
    </lineage>
</organism>
<reference evidence="11 12" key="1">
    <citation type="submission" date="2017-12" db="EMBL/GenBank/DDBJ databases">
        <title>Taxonomic description and draft genome of Pradoshia cofamensis Gen. nov., sp. nov., a thermotolerant bacillale isolated from anterior gut of earthworm Eisenia fetida.</title>
        <authorList>
            <person name="Saha T."/>
            <person name="Chakraborty R."/>
        </authorList>
    </citation>
    <scope>NUCLEOTIDE SEQUENCE [LARGE SCALE GENOMIC DNA]</scope>
    <source>
        <strain evidence="11 12">EAG3</strain>
    </source>
</reference>
<keyword evidence="10" id="KW-0813">Transport</keyword>
<dbReference type="PANTHER" id="PTHR28259:SF1">
    <property type="entry name" value="FLUORIDE EXPORT PROTEIN 1-RELATED"/>
    <property type="match status" value="1"/>
</dbReference>
<feature type="transmembrane region" description="Helical" evidence="10">
    <location>
        <begin position="64"/>
        <end position="82"/>
    </location>
</feature>
<feature type="binding site" evidence="10">
    <location>
        <position position="75"/>
    </location>
    <ligand>
        <name>Na(+)</name>
        <dbReference type="ChEBI" id="CHEBI:29101"/>
        <note>structural</note>
    </ligand>
</feature>
<comment type="catalytic activity">
    <reaction evidence="8">
        <text>fluoride(in) = fluoride(out)</text>
        <dbReference type="Rhea" id="RHEA:76159"/>
        <dbReference type="ChEBI" id="CHEBI:17051"/>
    </reaction>
    <physiologicalReaction direction="left-to-right" evidence="8">
        <dbReference type="Rhea" id="RHEA:76160"/>
    </physiologicalReaction>
</comment>
<evidence type="ECO:0000256" key="1">
    <source>
        <dbReference type="ARBA" id="ARBA00004651"/>
    </source>
</evidence>
<proteinExistence type="inferred from homology"/>
<keyword evidence="6 10" id="KW-0407">Ion channel</keyword>
<comment type="subcellular location">
    <subcellularLocation>
        <location evidence="1 10">Cell membrane</location>
        <topology evidence="1 10">Multi-pass membrane protein</topology>
    </subcellularLocation>
</comment>
<dbReference type="GO" id="GO:0062054">
    <property type="term" value="F:fluoride channel activity"/>
    <property type="evidence" value="ECO:0007669"/>
    <property type="project" value="UniProtKB-UniRule"/>
</dbReference>
<gene>
    <name evidence="10" type="primary">fluC</name>
    <name evidence="10" type="synonym">crcB</name>
    <name evidence="11" type="ORF">CYL18_11660</name>
</gene>
<evidence type="ECO:0000256" key="7">
    <source>
        <dbReference type="ARBA" id="ARBA00035120"/>
    </source>
</evidence>
<dbReference type="AlphaFoldDB" id="A0A2S7MYZ9"/>
<feature type="transmembrane region" description="Helical" evidence="10">
    <location>
        <begin position="94"/>
        <end position="118"/>
    </location>
</feature>
<feature type="binding site" evidence="10">
    <location>
        <position position="72"/>
    </location>
    <ligand>
        <name>Na(+)</name>
        <dbReference type="ChEBI" id="CHEBI:29101"/>
        <note>structural</note>
    </ligand>
</feature>
<evidence type="ECO:0000313" key="11">
    <source>
        <dbReference type="EMBL" id="PQD94983.1"/>
    </source>
</evidence>
<comment type="activity regulation">
    <text evidence="10">Na(+) is not transported, but it plays an essential structural role and its presence is essential for fluoride channel function.</text>
</comment>
<evidence type="ECO:0000256" key="5">
    <source>
        <dbReference type="ARBA" id="ARBA00023136"/>
    </source>
</evidence>
<comment type="function">
    <text evidence="9 10">Fluoride-specific ion channel. Important for reducing fluoride concentration in the cell, thus reducing its toxicity.</text>
</comment>